<name>A0AC54Z6V5_ORYAF</name>
<organism evidence="1 2">
    <name type="scientific">Orycteropus afer afer</name>
    <dbReference type="NCBI Taxonomy" id="1230840"/>
    <lineage>
        <taxon>Eukaryota</taxon>
        <taxon>Metazoa</taxon>
        <taxon>Chordata</taxon>
        <taxon>Craniata</taxon>
        <taxon>Vertebrata</taxon>
        <taxon>Euteleostomi</taxon>
        <taxon>Mammalia</taxon>
        <taxon>Eutheria</taxon>
        <taxon>Afrotheria</taxon>
        <taxon>Tubulidentata</taxon>
        <taxon>Orycteropodidae</taxon>
        <taxon>Orycteropus</taxon>
    </lineage>
</organism>
<evidence type="ECO:0000313" key="2">
    <source>
        <dbReference type="RefSeq" id="XP_042638877.1"/>
    </source>
</evidence>
<evidence type="ECO:0000313" key="1">
    <source>
        <dbReference type="Proteomes" id="UP000694850"/>
    </source>
</evidence>
<protein>
    <submittedName>
        <fullName evidence="2">Melanoma-associated antigen B16-like</fullName>
    </submittedName>
</protein>
<dbReference type="Proteomes" id="UP000694850">
    <property type="component" value="Unplaced"/>
</dbReference>
<keyword evidence="1" id="KW-1185">Reference proteome</keyword>
<accession>A0AC54Z6V5</accession>
<sequence>MTTQVHCVPDSVDTPGLHNSEEEDATVETASTILVPQNIECFDEKVYVLVDFLLFRYQRKELITKADMLKMVIQEYEDHFPEIFQRVSKLIDLIFGLEMKEVDPISHGYTPFIELGLTYDGVLSKTKGVPKTGLLIVMLGVIFLNNNYTIVEEIWYVLNALEIRPGELHSYFGCPKKLITEEFVQERYLEYHSWANSNPACYEFVWGPRIHAEIMKMKLLEFWSRVHGAEWHFFPSRYEEALKDEEERESSVESDQNVQ</sequence>
<dbReference type="RefSeq" id="XP_042638877.1">
    <property type="nucleotide sequence ID" value="XM_042782943.1"/>
</dbReference>
<reference evidence="2" key="1">
    <citation type="submission" date="2025-08" db="UniProtKB">
        <authorList>
            <consortium name="RefSeq"/>
        </authorList>
    </citation>
    <scope>IDENTIFICATION</scope>
</reference>
<gene>
    <name evidence="2" type="primary">LOC103209849</name>
</gene>
<proteinExistence type="predicted"/>